<dbReference type="Proteomes" id="UP000464507">
    <property type="component" value="Chromosome"/>
</dbReference>
<organism evidence="2 3">
    <name type="scientific">Marisediminicola antarctica</name>
    <dbReference type="NCBI Taxonomy" id="674079"/>
    <lineage>
        <taxon>Bacteria</taxon>
        <taxon>Bacillati</taxon>
        <taxon>Actinomycetota</taxon>
        <taxon>Actinomycetes</taxon>
        <taxon>Micrococcales</taxon>
        <taxon>Microbacteriaceae</taxon>
        <taxon>Marisediminicola</taxon>
    </lineage>
</organism>
<feature type="transmembrane region" description="Helical" evidence="1">
    <location>
        <begin position="20"/>
        <end position="47"/>
    </location>
</feature>
<keyword evidence="1" id="KW-0812">Transmembrane</keyword>
<sequence>MIDAGDLRDLMLQARWDGLVLVFQGIVAAVAERPWIAGVIVLVIVTASRKAWIRLLRYAGMSYYRGGMPD</sequence>
<evidence type="ECO:0000313" key="2">
    <source>
        <dbReference type="EMBL" id="QHO70339.1"/>
    </source>
</evidence>
<evidence type="ECO:0000313" key="3">
    <source>
        <dbReference type="Proteomes" id="UP000464507"/>
    </source>
</evidence>
<reference evidence="2 3" key="1">
    <citation type="submission" date="2016-09" db="EMBL/GenBank/DDBJ databases">
        <title>Complete genome sequence of microbes from the polar regions.</title>
        <authorList>
            <person name="Liao L."/>
            <person name="Chen B."/>
        </authorList>
    </citation>
    <scope>NUCLEOTIDE SEQUENCE [LARGE SCALE GENOMIC DNA]</scope>
    <source>
        <strain evidence="2 3">ZS314</strain>
    </source>
</reference>
<protein>
    <submittedName>
        <fullName evidence="2">Uncharacterized protein</fullName>
    </submittedName>
</protein>
<dbReference type="AlphaFoldDB" id="A0A7L5APR4"/>
<keyword evidence="1" id="KW-1133">Transmembrane helix</keyword>
<proteinExistence type="predicted"/>
<gene>
    <name evidence="2" type="ORF">BHD05_12465</name>
</gene>
<keyword evidence="1" id="KW-0472">Membrane</keyword>
<keyword evidence="3" id="KW-1185">Reference proteome</keyword>
<dbReference type="KEGG" id="mant:BHD05_12465"/>
<evidence type="ECO:0000256" key="1">
    <source>
        <dbReference type="SAM" id="Phobius"/>
    </source>
</evidence>
<name>A0A7L5APR4_9MICO</name>
<dbReference type="EMBL" id="CP017146">
    <property type="protein sequence ID" value="QHO70339.1"/>
    <property type="molecule type" value="Genomic_DNA"/>
</dbReference>
<accession>A0A7L5APR4</accession>